<proteinExistence type="predicted"/>
<feature type="transmembrane region" description="Helical" evidence="1">
    <location>
        <begin position="135"/>
        <end position="155"/>
    </location>
</feature>
<feature type="transmembrane region" description="Helical" evidence="1">
    <location>
        <begin position="320"/>
        <end position="344"/>
    </location>
</feature>
<keyword evidence="1" id="KW-1133">Transmembrane helix</keyword>
<dbReference type="RefSeq" id="WP_092588512.1">
    <property type="nucleotide sequence ID" value="NZ_FMTM01000018.1"/>
</dbReference>
<accession>A0A1G4U5E9</accession>
<feature type="transmembrane region" description="Helical" evidence="1">
    <location>
        <begin position="240"/>
        <end position="268"/>
    </location>
</feature>
<feature type="transmembrane region" description="Helical" evidence="1">
    <location>
        <begin position="58"/>
        <end position="82"/>
    </location>
</feature>
<evidence type="ECO:0000313" key="3">
    <source>
        <dbReference type="Proteomes" id="UP000199542"/>
    </source>
</evidence>
<feature type="transmembrane region" description="Helical" evidence="1">
    <location>
        <begin position="21"/>
        <end position="46"/>
    </location>
</feature>
<protein>
    <submittedName>
        <fullName evidence="2">Na+-driven multidrug efflux pump</fullName>
    </submittedName>
</protein>
<organism evidence="2 3">
    <name type="scientific">Rhizobium mongolense subsp. loessense</name>
    <dbReference type="NCBI Taxonomy" id="158890"/>
    <lineage>
        <taxon>Bacteria</taxon>
        <taxon>Pseudomonadati</taxon>
        <taxon>Pseudomonadota</taxon>
        <taxon>Alphaproteobacteria</taxon>
        <taxon>Hyphomicrobiales</taxon>
        <taxon>Rhizobiaceae</taxon>
        <taxon>Rhizobium/Agrobacterium group</taxon>
        <taxon>Rhizobium</taxon>
    </lineage>
</organism>
<evidence type="ECO:0000313" key="2">
    <source>
        <dbReference type="EMBL" id="SCW88854.1"/>
    </source>
</evidence>
<feature type="transmembrane region" description="Helical" evidence="1">
    <location>
        <begin position="103"/>
        <end position="123"/>
    </location>
</feature>
<feature type="transmembrane region" description="Helical" evidence="1">
    <location>
        <begin position="364"/>
        <end position="385"/>
    </location>
</feature>
<dbReference type="Proteomes" id="UP000199542">
    <property type="component" value="Unassembled WGS sequence"/>
</dbReference>
<dbReference type="EMBL" id="FMTM01000018">
    <property type="protein sequence ID" value="SCW88854.1"/>
    <property type="molecule type" value="Genomic_DNA"/>
</dbReference>
<feature type="transmembrane region" description="Helical" evidence="1">
    <location>
        <begin position="288"/>
        <end position="308"/>
    </location>
</feature>
<feature type="transmembrane region" description="Helical" evidence="1">
    <location>
        <begin position="196"/>
        <end position="219"/>
    </location>
</feature>
<reference evidence="2 3" key="1">
    <citation type="submission" date="2016-10" db="EMBL/GenBank/DDBJ databases">
        <authorList>
            <person name="de Groot N.N."/>
        </authorList>
    </citation>
    <scope>NUCLEOTIDE SEQUENCE [LARGE SCALE GENOMIC DNA]</scope>
    <source>
        <strain evidence="2 3">CGMCC 1.3401</strain>
    </source>
</reference>
<keyword evidence="1" id="KW-0472">Membrane</keyword>
<dbReference type="AlphaFoldDB" id="A0A1G4U5E9"/>
<keyword evidence="1" id="KW-0812">Transmembrane</keyword>
<feature type="transmembrane region" description="Helical" evidence="1">
    <location>
        <begin position="394"/>
        <end position="413"/>
    </location>
</feature>
<feature type="transmembrane region" description="Helical" evidence="1">
    <location>
        <begin position="419"/>
        <end position="439"/>
    </location>
</feature>
<feature type="transmembrane region" description="Helical" evidence="1">
    <location>
        <begin position="167"/>
        <end position="190"/>
    </location>
</feature>
<sequence length="454" mass="48613">MSSDAALIQTVKAQQDSIPTLMGRIIALAAPLAISACILSGLNLGMLTILARHGDTQAIYLMSLMQPAFFIVIAMMEGLAITNQVFSARCKKTPASGAVLRSSRVLSLVGLGLICAIALLAYWASQILSPQSQSLGLILSYLPIAALSMAAFLVFEIHHSALRGSGHALLAIVPFAFAAILSLLVAYVLLDRYSMGFTAVMIGNFVGPLAFLPIVYALVRKIAHKDTETPENLPEAKKVWPLLSTVGFPVFFSILVASASAAFLFPIIDRFGETEVSAFLVVLRLRVAFTIPAVAAGSAIAILVNQSLNNQTGVSGDRYLAVGIPLVFTLYAMATCFILFARAVAIGLIVPESAATLNMWSNNVLWLLLPTFFLLPCVVCIQIILEQIGDGPKVLVFTIIAEAATICAIIFSAENSKSLGYICHVLTISSALLFASYVARLVHVMQRWEKTHVV</sequence>
<evidence type="ECO:0000256" key="1">
    <source>
        <dbReference type="SAM" id="Phobius"/>
    </source>
</evidence>
<name>A0A1G4U5E9_9HYPH</name>
<gene>
    <name evidence="2" type="ORF">SAMN02927900_06149</name>
</gene>